<organism evidence="6 7">
    <name type="scientific">Cymbomonas tetramitiformis</name>
    <dbReference type="NCBI Taxonomy" id="36881"/>
    <lineage>
        <taxon>Eukaryota</taxon>
        <taxon>Viridiplantae</taxon>
        <taxon>Chlorophyta</taxon>
        <taxon>Pyramimonadophyceae</taxon>
        <taxon>Pyramimonadales</taxon>
        <taxon>Pyramimonadaceae</taxon>
        <taxon>Cymbomonas</taxon>
    </lineage>
</organism>
<proteinExistence type="inferred from homology"/>
<dbReference type="SUPFAM" id="SSF53474">
    <property type="entry name" value="alpha/beta-Hydrolases"/>
    <property type="match status" value="1"/>
</dbReference>
<dbReference type="Gene3D" id="3.40.50.1820">
    <property type="entry name" value="alpha/beta hydrolase"/>
    <property type="match status" value="1"/>
</dbReference>
<dbReference type="PANTHER" id="PTHR10794">
    <property type="entry name" value="ABHYDROLASE DOMAIN-CONTAINING PROTEIN"/>
    <property type="match status" value="1"/>
</dbReference>
<evidence type="ECO:0000256" key="1">
    <source>
        <dbReference type="ARBA" id="ARBA00010884"/>
    </source>
</evidence>
<feature type="active site" description="Charge relay system" evidence="4">
    <location>
        <position position="62"/>
    </location>
</feature>
<keyword evidence="2" id="KW-0719">Serine esterase</keyword>
<dbReference type="Pfam" id="PF00561">
    <property type="entry name" value="Abhydrolase_1"/>
    <property type="match status" value="1"/>
</dbReference>
<gene>
    <name evidence="6" type="ORF">CYMTET_29786</name>
</gene>
<keyword evidence="3" id="KW-0378">Hydrolase</keyword>
<sequence>MQTIEKAGFLSVTLNMRGHGHGNEVSTPRIYRARADDDVKHVCEHIRTQCPRIAALYGMGFSMGANQLICFLATSNRSSAPSHDSPGSSPRLIDAAVSISNPFDLTALNEHFKHGIARAYTGLIAQPLKKILWQGRHQLPISREQFWRGMLSMSVRNFDTHVQVPSMGLETADEYYSICSSRQFAVSIDVPTLVVNAKDDPLVPIYAVPVDQLRKNPHVTLLVTERGGHIGWHTGYSGISQHSWTDSMAVKFFKKHLQGDAEQALGSKAGLTLSPEPSNLSAKL</sequence>
<name>A0AAE0FKP9_9CHLO</name>
<dbReference type="GO" id="GO:0034338">
    <property type="term" value="F:short-chain carboxylesterase activity"/>
    <property type="evidence" value="ECO:0007669"/>
    <property type="project" value="TreeGrafter"/>
</dbReference>
<dbReference type="PANTHER" id="PTHR10794:SF63">
    <property type="entry name" value="ALPHA_BETA HYDROLASE 1, ISOFORM A"/>
    <property type="match status" value="1"/>
</dbReference>
<dbReference type="InterPro" id="IPR029058">
    <property type="entry name" value="AB_hydrolase_fold"/>
</dbReference>
<evidence type="ECO:0000313" key="7">
    <source>
        <dbReference type="Proteomes" id="UP001190700"/>
    </source>
</evidence>
<dbReference type="InterPro" id="IPR000952">
    <property type="entry name" value="AB_hydrolase_4_CS"/>
</dbReference>
<dbReference type="InterPro" id="IPR000073">
    <property type="entry name" value="AB_hydrolase_1"/>
</dbReference>
<evidence type="ECO:0000256" key="3">
    <source>
        <dbReference type="ARBA" id="ARBA00022801"/>
    </source>
</evidence>
<evidence type="ECO:0000313" key="6">
    <source>
        <dbReference type="EMBL" id="KAK3261300.1"/>
    </source>
</evidence>
<feature type="domain" description="AB hydrolase-1" evidence="5">
    <location>
        <begin position="3"/>
        <end position="231"/>
    </location>
</feature>
<dbReference type="PROSITE" id="PS01133">
    <property type="entry name" value="UPF0017"/>
    <property type="match status" value="1"/>
</dbReference>
<dbReference type="GO" id="GO:0047372">
    <property type="term" value="F:monoacylglycerol lipase activity"/>
    <property type="evidence" value="ECO:0007669"/>
    <property type="project" value="TreeGrafter"/>
</dbReference>
<dbReference type="Proteomes" id="UP001190700">
    <property type="component" value="Unassembled WGS sequence"/>
</dbReference>
<dbReference type="EMBL" id="LGRX02017005">
    <property type="protein sequence ID" value="KAK3261300.1"/>
    <property type="molecule type" value="Genomic_DNA"/>
</dbReference>
<keyword evidence="7" id="KW-1185">Reference proteome</keyword>
<accession>A0AAE0FKP9</accession>
<comment type="similarity">
    <text evidence="1">Belongs to the AB hydrolase superfamily. AB hydrolase 4 family.</text>
</comment>
<reference evidence="6 7" key="1">
    <citation type="journal article" date="2015" name="Genome Biol. Evol.">
        <title>Comparative Genomics of a Bacterivorous Green Alga Reveals Evolutionary Causalities and Consequences of Phago-Mixotrophic Mode of Nutrition.</title>
        <authorList>
            <person name="Burns J.A."/>
            <person name="Paasch A."/>
            <person name="Narechania A."/>
            <person name="Kim E."/>
        </authorList>
    </citation>
    <scope>NUCLEOTIDE SEQUENCE [LARGE SCALE GENOMIC DNA]</scope>
    <source>
        <strain evidence="6 7">PLY_AMNH</strain>
    </source>
</reference>
<dbReference type="InterPro" id="IPR050960">
    <property type="entry name" value="AB_hydrolase_4_sf"/>
</dbReference>
<feature type="active site" description="Charge relay system" evidence="4">
    <location>
        <position position="200"/>
    </location>
</feature>
<evidence type="ECO:0000259" key="5">
    <source>
        <dbReference type="Pfam" id="PF00561"/>
    </source>
</evidence>
<evidence type="ECO:0000256" key="2">
    <source>
        <dbReference type="ARBA" id="ARBA00022487"/>
    </source>
</evidence>
<feature type="active site" description="Charge relay system" evidence="4">
    <location>
        <position position="229"/>
    </location>
</feature>
<dbReference type="PIRSF" id="PIRSF005211">
    <property type="entry name" value="Ab_hydro_YheT"/>
    <property type="match status" value="1"/>
</dbReference>
<dbReference type="AlphaFoldDB" id="A0AAE0FKP9"/>
<comment type="caution">
    <text evidence="6">The sequence shown here is derived from an EMBL/GenBank/DDBJ whole genome shotgun (WGS) entry which is preliminary data.</text>
</comment>
<protein>
    <recommendedName>
        <fullName evidence="5">AB hydrolase-1 domain-containing protein</fullName>
    </recommendedName>
</protein>
<evidence type="ECO:0000256" key="4">
    <source>
        <dbReference type="PIRSR" id="PIRSR005211-1"/>
    </source>
</evidence>
<dbReference type="InterPro" id="IPR012020">
    <property type="entry name" value="ABHD4"/>
</dbReference>